<dbReference type="Pfam" id="PF13207">
    <property type="entry name" value="AAA_17"/>
    <property type="match status" value="1"/>
</dbReference>
<sequence length="179" mass="20177">MSNLIFVGGIHGVGKTTICNELTKYFNIDLYSASNIIAQTKQQSFTSNKFIADINSNQEFLAEGLKQINSKNKYGLLDGHFCLLNKGGKITKLSDKVFSDIRPLAFIVVTDDILKISTRLQKRDNKKYDLDFLDNFQIEEIAHATSIANQFSTSLYIFNNSNDILINLIHFITNLGVMN</sequence>
<gene>
    <name evidence="1" type="ORF">BSK56_31665</name>
</gene>
<dbReference type="SUPFAM" id="SSF52540">
    <property type="entry name" value="P-loop containing nucleoside triphosphate hydrolases"/>
    <property type="match status" value="1"/>
</dbReference>
<evidence type="ECO:0000313" key="1">
    <source>
        <dbReference type="EMBL" id="OMD37020.1"/>
    </source>
</evidence>
<comment type="caution">
    <text evidence="1">The sequence shown here is derived from an EMBL/GenBank/DDBJ whole genome shotgun (WGS) entry which is preliminary data.</text>
</comment>
<proteinExistence type="predicted"/>
<reference evidence="1 2" key="1">
    <citation type="submission" date="2016-10" db="EMBL/GenBank/DDBJ databases">
        <title>Paenibacillus species isolates.</title>
        <authorList>
            <person name="Beno S.M."/>
        </authorList>
    </citation>
    <scope>NUCLEOTIDE SEQUENCE [LARGE SCALE GENOMIC DNA]</scope>
    <source>
        <strain evidence="1 2">FSL H7-0744</strain>
    </source>
</reference>
<dbReference type="EMBL" id="MPTB01000073">
    <property type="protein sequence ID" value="OMD37020.1"/>
    <property type="molecule type" value="Genomic_DNA"/>
</dbReference>
<dbReference type="InterPro" id="IPR027417">
    <property type="entry name" value="P-loop_NTPase"/>
</dbReference>
<keyword evidence="2" id="KW-1185">Reference proteome</keyword>
<dbReference type="RefSeq" id="WP_076114355.1">
    <property type="nucleotide sequence ID" value="NZ_MPTB01000073.1"/>
</dbReference>
<accession>A0ABX3GTT1</accession>
<name>A0ABX3GTT1_PAEBO</name>
<dbReference type="Proteomes" id="UP000187412">
    <property type="component" value="Unassembled WGS sequence"/>
</dbReference>
<dbReference type="Gene3D" id="3.40.50.300">
    <property type="entry name" value="P-loop containing nucleotide triphosphate hydrolases"/>
    <property type="match status" value="1"/>
</dbReference>
<organism evidence="1 2">
    <name type="scientific">Paenibacillus borealis</name>
    <dbReference type="NCBI Taxonomy" id="160799"/>
    <lineage>
        <taxon>Bacteria</taxon>
        <taxon>Bacillati</taxon>
        <taxon>Bacillota</taxon>
        <taxon>Bacilli</taxon>
        <taxon>Bacillales</taxon>
        <taxon>Paenibacillaceae</taxon>
        <taxon>Paenibacillus</taxon>
    </lineage>
</organism>
<evidence type="ECO:0000313" key="2">
    <source>
        <dbReference type="Proteomes" id="UP000187412"/>
    </source>
</evidence>
<protein>
    <recommendedName>
        <fullName evidence="3">AAA family ATPase</fullName>
    </recommendedName>
</protein>
<evidence type="ECO:0008006" key="3">
    <source>
        <dbReference type="Google" id="ProtNLM"/>
    </source>
</evidence>